<dbReference type="Proteomes" id="UP000621560">
    <property type="component" value="Unassembled WGS sequence"/>
</dbReference>
<accession>A0A927GS38</accession>
<evidence type="ECO:0000313" key="3">
    <source>
        <dbReference type="Proteomes" id="UP000621560"/>
    </source>
</evidence>
<dbReference type="RefSeq" id="WP_190917910.1">
    <property type="nucleotide sequence ID" value="NZ_JACXIZ010000019.1"/>
</dbReference>
<keyword evidence="1" id="KW-0812">Transmembrane</keyword>
<keyword evidence="1" id="KW-0472">Membrane</keyword>
<dbReference type="EMBL" id="JACXIZ010000019">
    <property type="protein sequence ID" value="MBD2845896.1"/>
    <property type="molecule type" value="Genomic_DNA"/>
</dbReference>
<keyword evidence="3" id="KW-1185">Reference proteome</keyword>
<feature type="transmembrane region" description="Helical" evidence="1">
    <location>
        <begin position="45"/>
        <end position="64"/>
    </location>
</feature>
<evidence type="ECO:0000256" key="1">
    <source>
        <dbReference type="SAM" id="Phobius"/>
    </source>
</evidence>
<keyword evidence="1" id="KW-1133">Transmembrane helix</keyword>
<protein>
    <submittedName>
        <fullName evidence="2">AtpZ/AtpI family protein</fullName>
    </submittedName>
</protein>
<name>A0A927GS38_9BACL</name>
<proteinExistence type="predicted"/>
<gene>
    <name evidence="2" type="ORF">IDH44_11895</name>
</gene>
<feature type="transmembrane region" description="Helical" evidence="1">
    <location>
        <begin position="12"/>
        <end position="33"/>
    </location>
</feature>
<organism evidence="2 3">
    <name type="scientific">Paenibacillus sabuli</name>
    <dbReference type="NCBI Taxonomy" id="2772509"/>
    <lineage>
        <taxon>Bacteria</taxon>
        <taxon>Bacillati</taxon>
        <taxon>Bacillota</taxon>
        <taxon>Bacilli</taxon>
        <taxon>Bacillales</taxon>
        <taxon>Paenibacillaceae</taxon>
        <taxon>Paenibacillus</taxon>
    </lineage>
</organism>
<comment type="caution">
    <text evidence="2">The sequence shown here is derived from an EMBL/GenBank/DDBJ whole genome shotgun (WGS) entry which is preliminary data.</text>
</comment>
<dbReference type="AlphaFoldDB" id="A0A927GS38"/>
<sequence>MKSKRNGEQPWRAAGLVGVMGLDIAVCMCLGYYLGDWLGDSRGWVVFGLLFGLFVGIFSCIMLIKKIVEDTDG</sequence>
<reference evidence="2" key="1">
    <citation type="submission" date="2020-09" db="EMBL/GenBank/DDBJ databases">
        <title>A novel bacterium of genus Paenibacillus, isolated from South China Sea.</title>
        <authorList>
            <person name="Huang H."/>
            <person name="Mo K."/>
            <person name="Hu Y."/>
        </authorList>
    </citation>
    <scope>NUCLEOTIDE SEQUENCE</scope>
    <source>
        <strain evidence="2">IB182496</strain>
    </source>
</reference>
<evidence type="ECO:0000313" key="2">
    <source>
        <dbReference type="EMBL" id="MBD2845896.1"/>
    </source>
</evidence>